<evidence type="ECO:0000313" key="2">
    <source>
        <dbReference type="EMBL" id="MCL1031062.1"/>
    </source>
</evidence>
<dbReference type="RefSeq" id="WP_248947106.1">
    <property type="nucleotide sequence ID" value="NZ_CBCSGY010000031.1"/>
</dbReference>
<keyword evidence="3" id="KW-1185">Reference proteome</keyword>
<dbReference type="SUPFAM" id="SSF48350">
    <property type="entry name" value="GTPase activation domain, GAP"/>
    <property type="match status" value="1"/>
</dbReference>
<dbReference type="Gene3D" id="1.10.555.10">
    <property type="entry name" value="Rho GTPase activation protein"/>
    <property type="match status" value="1"/>
</dbReference>
<dbReference type="Pfam" id="PF00620">
    <property type="entry name" value="RhoGAP"/>
    <property type="match status" value="1"/>
</dbReference>
<reference evidence="2" key="1">
    <citation type="submission" date="2021-04" db="EMBL/GenBank/DDBJ databases">
        <title>Genome sequence of Serratia sp. arafor3.</title>
        <authorList>
            <person name="Besaury L."/>
        </authorList>
    </citation>
    <scope>NUCLEOTIDE SEQUENCE</scope>
    <source>
        <strain evidence="2">Arafor3</strain>
    </source>
</reference>
<sequence length="297" mass="33112">MLLIIPEIFLKIPKPLVNEGESTTPSTKKGGPLSEIKRVFNVFNFSRPSVKKSKSTFIHTPQINKGESATSSTEKVGGIGMVRRVINKINFISPFSHLKSKSDMPETVMDTNSAEQMLKFNTLISYANRNEALLNEEGIFRLSITLSERSDIMGHVDTFELDKAEGVTGVQIGALIKQQFRSALTDDDKNIIYELVKQNEKSPNKLSPLNYGQLPDALKILIPLLVKTALQEGRNRMSARCLGVVFGPNMMKDMDIGIVTQSTALGYNKLLEDLITIEMKNEEIARAAKIEARNQFH</sequence>
<dbReference type="InterPro" id="IPR000198">
    <property type="entry name" value="RhoGAP_dom"/>
</dbReference>
<accession>A0ABT0KGI8</accession>
<name>A0ABT0KGI8_9GAMM</name>
<evidence type="ECO:0000313" key="3">
    <source>
        <dbReference type="Proteomes" id="UP001165275"/>
    </source>
</evidence>
<gene>
    <name evidence="2" type="ORF">KAJ71_18870</name>
</gene>
<organism evidence="2 3">
    <name type="scientific">Serratia silvae</name>
    <dbReference type="NCBI Taxonomy" id="2824122"/>
    <lineage>
        <taxon>Bacteria</taxon>
        <taxon>Pseudomonadati</taxon>
        <taxon>Pseudomonadota</taxon>
        <taxon>Gammaproteobacteria</taxon>
        <taxon>Enterobacterales</taxon>
        <taxon>Yersiniaceae</taxon>
        <taxon>Serratia</taxon>
    </lineage>
</organism>
<dbReference type="InterPro" id="IPR008936">
    <property type="entry name" value="Rho_GTPase_activation_prot"/>
</dbReference>
<dbReference type="Proteomes" id="UP001165275">
    <property type="component" value="Unassembled WGS sequence"/>
</dbReference>
<evidence type="ECO:0000259" key="1">
    <source>
        <dbReference type="PROSITE" id="PS50238"/>
    </source>
</evidence>
<protein>
    <recommendedName>
        <fullName evidence="1">Rho-GAP domain-containing protein</fullName>
    </recommendedName>
</protein>
<proteinExistence type="predicted"/>
<dbReference type="EMBL" id="JAGQDC010000018">
    <property type="protein sequence ID" value="MCL1031062.1"/>
    <property type="molecule type" value="Genomic_DNA"/>
</dbReference>
<comment type="caution">
    <text evidence="2">The sequence shown here is derived from an EMBL/GenBank/DDBJ whole genome shotgun (WGS) entry which is preliminary data.</text>
</comment>
<dbReference type="PROSITE" id="PS50238">
    <property type="entry name" value="RHOGAP"/>
    <property type="match status" value="1"/>
</dbReference>
<feature type="domain" description="Rho-GAP" evidence="1">
    <location>
        <begin position="102"/>
        <end position="282"/>
    </location>
</feature>